<organism evidence="2 3">
    <name type="scientific">Galerina marginata (strain CBS 339.88)</name>
    <dbReference type="NCBI Taxonomy" id="685588"/>
    <lineage>
        <taxon>Eukaryota</taxon>
        <taxon>Fungi</taxon>
        <taxon>Dikarya</taxon>
        <taxon>Basidiomycota</taxon>
        <taxon>Agaricomycotina</taxon>
        <taxon>Agaricomycetes</taxon>
        <taxon>Agaricomycetidae</taxon>
        <taxon>Agaricales</taxon>
        <taxon>Agaricineae</taxon>
        <taxon>Strophariaceae</taxon>
        <taxon>Galerina</taxon>
    </lineage>
</organism>
<proteinExistence type="predicted"/>
<dbReference type="Proteomes" id="UP000027222">
    <property type="component" value="Unassembled WGS sequence"/>
</dbReference>
<evidence type="ECO:0000313" key="2">
    <source>
        <dbReference type="EMBL" id="KDR65261.1"/>
    </source>
</evidence>
<dbReference type="HOGENOM" id="CLU_046441_0_0_1"/>
<dbReference type="EMBL" id="KL142466">
    <property type="protein sequence ID" value="KDR65261.1"/>
    <property type="molecule type" value="Genomic_DNA"/>
</dbReference>
<gene>
    <name evidence="2" type="ORF">GALMADRAFT_148837</name>
</gene>
<accession>A0A067S387</accession>
<evidence type="ECO:0000256" key="1">
    <source>
        <dbReference type="SAM" id="MobiDB-lite"/>
    </source>
</evidence>
<evidence type="ECO:0000313" key="3">
    <source>
        <dbReference type="Proteomes" id="UP000027222"/>
    </source>
</evidence>
<keyword evidence="3" id="KW-1185">Reference proteome</keyword>
<reference evidence="3" key="1">
    <citation type="journal article" date="2014" name="Proc. Natl. Acad. Sci. U.S.A.">
        <title>Extensive sampling of basidiomycete genomes demonstrates inadequacy of the white-rot/brown-rot paradigm for wood decay fungi.</title>
        <authorList>
            <person name="Riley R."/>
            <person name="Salamov A.A."/>
            <person name="Brown D.W."/>
            <person name="Nagy L.G."/>
            <person name="Floudas D."/>
            <person name="Held B.W."/>
            <person name="Levasseur A."/>
            <person name="Lombard V."/>
            <person name="Morin E."/>
            <person name="Otillar R."/>
            <person name="Lindquist E.A."/>
            <person name="Sun H."/>
            <person name="LaButti K.M."/>
            <person name="Schmutz J."/>
            <person name="Jabbour D."/>
            <person name="Luo H."/>
            <person name="Baker S.E."/>
            <person name="Pisabarro A.G."/>
            <person name="Walton J.D."/>
            <person name="Blanchette R.A."/>
            <person name="Henrissat B."/>
            <person name="Martin F."/>
            <person name="Cullen D."/>
            <person name="Hibbett D.S."/>
            <person name="Grigoriev I.V."/>
        </authorList>
    </citation>
    <scope>NUCLEOTIDE SEQUENCE [LARGE SCALE GENOMIC DNA]</scope>
    <source>
        <strain evidence="3">CBS 339.88</strain>
    </source>
</reference>
<protein>
    <submittedName>
        <fullName evidence="2">Uncharacterized protein</fullName>
    </submittedName>
</protein>
<sequence length="316" mass="36584">MSSRTPVLLPISAYSQGLHNLLTTSFVELEKKPVDRITSALWEQNMLSIIDQHIYMAPIKTWLQRSISMDVKTLSKSELLQFFVGNQLLQRYKPEDALKYLKQLQHILDKMQFGTNKPQHHQLNFLEDITQQDFLPHEDSDSGDDNDEDDSDYEDLDSGSSTFQPQSPPRKRQKKSSQTTNQLEITPPINPSEPSITFEAFNNMPILSRNENIWTQILQANPSFWKLKCLSWTALLEEAYALRKDTALTQERNEEQYQNVVGVLREIRKVRSSLYSRADWQEAVKQKEMVSNANVRNSPTASFFVSDPELKVYKLL</sequence>
<feature type="region of interest" description="Disordered" evidence="1">
    <location>
        <begin position="135"/>
        <end position="195"/>
    </location>
</feature>
<dbReference type="AlphaFoldDB" id="A0A067S387"/>
<name>A0A067S387_GALM3</name>
<feature type="compositionally biased region" description="Acidic residues" evidence="1">
    <location>
        <begin position="141"/>
        <end position="157"/>
    </location>
</feature>